<sequence>MGIMGNNEDRINNSILSKATIKQRLYIFPKNLFDGETW</sequence>
<proteinExistence type="predicted"/>
<dbReference type="Proteomes" id="UP000218615">
    <property type="component" value="Unassembled WGS sequence"/>
</dbReference>
<dbReference type="AlphaFoldDB" id="A0A284VJI9"/>
<gene>
    <name evidence="1" type="ORF">MNV_1190006</name>
</gene>
<name>A0A284VJI9_9EURY</name>
<evidence type="ECO:0000313" key="1">
    <source>
        <dbReference type="EMBL" id="SNQ59423.1"/>
    </source>
</evidence>
<dbReference type="EMBL" id="FZMP01000023">
    <property type="protein sequence ID" value="SNQ59423.1"/>
    <property type="molecule type" value="Genomic_DNA"/>
</dbReference>
<keyword evidence="2" id="KW-1185">Reference proteome</keyword>
<evidence type="ECO:0000313" key="2">
    <source>
        <dbReference type="Proteomes" id="UP000218615"/>
    </source>
</evidence>
<reference evidence="2" key="1">
    <citation type="submission" date="2017-06" db="EMBL/GenBank/DDBJ databases">
        <authorList>
            <person name="Cremers G."/>
        </authorList>
    </citation>
    <scope>NUCLEOTIDE SEQUENCE [LARGE SCALE GENOMIC DNA]</scope>
</reference>
<organism evidence="1 2">
    <name type="scientific">Candidatus Methanoperedens nitratireducens</name>
    <dbReference type="NCBI Taxonomy" id="1392998"/>
    <lineage>
        <taxon>Archaea</taxon>
        <taxon>Methanobacteriati</taxon>
        <taxon>Methanobacteriota</taxon>
        <taxon>Stenosarchaea group</taxon>
        <taxon>Methanomicrobia</taxon>
        <taxon>Methanosarcinales</taxon>
        <taxon>ANME-2 cluster</taxon>
        <taxon>Candidatus Methanoperedentaceae</taxon>
        <taxon>Candidatus Methanoperedens</taxon>
    </lineage>
</organism>
<accession>A0A284VJI9</accession>
<protein>
    <submittedName>
        <fullName evidence="1">Uncharacterized protein</fullName>
    </submittedName>
</protein>